<dbReference type="GO" id="GO:0016614">
    <property type="term" value="F:oxidoreductase activity, acting on CH-OH group of donors"/>
    <property type="evidence" value="ECO:0007669"/>
    <property type="project" value="InterPro"/>
</dbReference>
<keyword evidence="7 8" id="KW-0408">Iron</keyword>
<dbReference type="PROSITE" id="PS51007">
    <property type="entry name" value="CYTC"/>
    <property type="match status" value="1"/>
</dbReference>
<dbReference type="CDD" id="cd10280">
    <property type="entry name" value="PQQ_mGDH"/>
    <property type="match status" value="1"/>
</dbReference>
<dbReference type="GO" id="GO:0009055">
    <property type="term" value="F:electron transfer activity"/>
    <property type="evidence" value="ECO:0007669"/>
    <property type="project" value="InterPro"/>
</dbReference>
<keyword evidence="3 8" id="KW-0349">Heme</keyword>
<evidence type="ECO:0000256" key="9">
    <source>
        <dbReference type="SAM" id="Phobius"/>
    </source>
</evidence>
<dbReference type="SUPFAM" id="SSF50998">
    <property type="entry name" value="Quinoprotein alcohol dehydrogenase-like"/>
    <property type="match status" value="1"/>
</dbReference>
<dbReference type="InterPro" id="IPR011047">
    <property type="entry name" value="Quinoprotein_ADH-like_sf"/>
</dbReference>
<sequence length="796" mass="88405">MVRAVFKKDRSQRDGVWARLPGLRQTHLVSYFLENNNGAQNEGYCDDRFYDAVMKFILFRIMFKNSIRYILLSIVFVTLFSCGGPTSKSIPSIYATGKNFPVYGGDKAGNRYSPLDQITKENVNRLEVAWMYDTRQSVTDTTKDNTRRPRLIECQPIVVDGILYGTTADLRLFALNAATGEEIWKFSPDDVGYINRGVMYWEDGGDKRIFYTVESNLYAVDAKTGKLKSSFGANGIVDLREGLDDGITNDVNKLRVRATSPGVIYNNTLVIGSAVSESGDAAPGSIRAFNVITGELEWVFHTIPHPGEEGYETWPPNAYQQHGGANNWSGMVLDEQEGVVFFGTGSPSGDYYGGNRDGKNLFSDCVVALNAEDGSLKWYFQTVHHDLWDRDIPQPPSLTTITKDGKKLKVVVQATKDGLVYVLDQESGVSVFPIEERAVPTNGLPGEHPWPTQKYPEKPLPFSRQMYTEDDISNISPEAEAYTRKIFERYRTDNKWAPPSLKGILSFGISGGAEWGGNAIDRDGILYQPSNDNPWILAMEKNPKLDQTKEKAFSGQELYAMNCASCHGSDKKGNGRDFPDISNVKDNYPQKDLASLLLNGGVRMPSFGHLTDIERNLIMDYLYREQTEPEVVRGAHSDLNSAVGESDKDIFGFEGVYDVKLRTKVYDEQGYPGIKPPWGTVSAIDISSGEYLWKVPVGEFPELTERGIPITGTEIYGGPIVTGSDLIFIAGTRDERIRALDKTTGKVVWEHQLPAAGFATPITYEVNDKQYIVIAAAGGTRGLKPGDNYIAFALPD</sequence>
<evidence type="ECO:0000256" key="5">
    <source>
        <dbReference type="ARBA" id="ARBA00022729"/>
    </source>
</evidence>
<accession>A0A1G7F8T5</accession>
<dbReference type="InterPro" id="IPR036909">
    <property type="entry name" value="Cyt_c-like_dom_sf"/>
</dbReference>
<dbReference type="GO" id="GO:0020037">
    <property type="term" value="F:heme binding"/>
    <property type="evidence" value="ECO:0007669"/>
    <property type="project" value="InterPro"/>
</dbReference>
<dbReference type="InterPro" id="IPR009056">
    <property type="entry name" value="Cyt_c-like_dom"/>
</dbReference>
<dbReference type="SUPFAM" id="SSF46626">
    <property type="entry name" value="Cytochrome c"/>
    <property type="match status" value="1"/>
</dbReference>
<dbReference type="PANTHER" id="PTHR32303:SF4">
    <property type="entry name" value="QUINOPROTEIN GLUCOSE DEHYDROGENASE"/>
    <property type="match status" value="1"/>
</dbReference>
<dbReference type="Gene3D" id="1.10.760.10">
    <property type="entry name" value="Cytochrome c-like domain"/>
    <property type="match status" value="1"/>
</dbReference>
<dbReference type="Pfam" id="PF01011">
    <property type="entry name" value="PQQ"/>
    <property type="match status" value="2"/>
</dbReference>
<organism evidence="11 12">
    <name type="scientific">Pricia antarctica</name>
    <dbReference type="NCBI Taxonomy" id="641691"/>
    <lineage>
        <taxon>Bacteria</taxon>
        <taxon>Pseudomonadati</taxon>
        <taxon>Bacteroidota</taxon>
        <taxon>Flavobacteriia</taxon>
        <taxon>Flavobacteriales</taxon>
        <taxon>Flavobacteriaceae</taxon>
        <taxon>Pricia</taxon>
    </lineage>
</organism>
<evidence type="ECO:0000313" key="11">
    <source>
        <dbReference type="EMBL" id="SDE72256.1"/>
    </source>
</evidence>
<evidence type="ECO:0000256" key="4">
    <source>
        <dbReference type="ARBA" id="ARBA00022723"/>
    </source>
</evidence>
<evidence type="ECO:0000259" key="10">
    <source>
        <dbReference type="PROSITE" id="PS51007"/>
    </source>
</evidence>
<dbReference type="InterPro" id="IPR018391">
    <property type="entry name" value="PQQ_b-propeller_rpt"/>
</dbReference>
<comment type="similarity">
    <text evidence="2">Belongs to the bacterial PQQ dehydrogenase family.</text>
</comment>
<keyword evidence="9" id="KW-0472">Membrane</keyword>
<dbReference type="InterPro" id="IPR017511">
    <property type="entry name" value="PQQ_mDH"/>
</dbReference>
<comment type="cofactor">
    <cofactor evidence="1">
        <name>pyrroloquinoline quinone</name>
        <dbReference type="ChEBI" id="CHEBI:58442"/>
    </cofactor>
</comment>
<dbReference type="Proteomes" id="UP000199109">
    <property type="component" value="Unassembled WGS sequence"/>
</dbReference>
<dbReference type="Gene3D" id="2.140.10.10">
    <property type="entry name" value="Quinoprotein alcohol dehydrogenase-like superfamily"/>
    <property type="match status" value="2"/>
</dbReference>
<evidence type="ECO:0000256" key="1">
    <source>
        <dbReference type="ARBA" id="ARBA00001931"/>
    </source>
</evidence>
<keyword evidence="9" id="KW-0812">Transmembrane</keyword>
<feature type="domain" description="Cytochrome c" evidence="10">
    <location>
        <begin position="550"/>
        <end position="626"/>
    </location>
</feature>
<evidence type="ECO:0000256" key="6">
    <source>
        <dbReference type="ARBA" id="ARBA00023002"/>
    </source>
</evidence>
<keyword evidence="9" id="KW-1133">Transmembrane helix</keyword>
<dbReference type="GO" id="GO:0046872">
    <property type="term" value="F:metal ion binding"/>
    <property type="evidence" value="ECO:0007669"/>
    <property type="project" value="UniProtKB-KW"/>
</dbReference>
<dbReference type="PANTHER" id="PTHR32303">
    <property type="entry name" value="QUINOPROTEIN ALCOHOL DEHYDROGENASE (CYTOCHROME C)"/>
    <property type="match status" value="1"/>
</dbReference>
<name>A0A1G7F8T5_9FLAO</name>
<dbReference type="GO" id="GO:0016020">
    <property type="term" value="C:membrane"/>
    <property type="evidence" value="ECO:0007669"/>
    <property type="project" value="InterPro"/>
</dbReference>
<keyword evidence="6" id="KW-0560">Oxidoreductase</keyword>
<dbReference type="SMART" id="SM00564">
    <property type="entry name" value="PQQ"/>
    <property type="match status" value="6"/>
</dbReference>
<dbReference type="STRING" id="641691.SAMN05421636_1076"/>
<dbReference type="GO" id="GO:0048038">
    <property type="term" value="F:quinone binding"/>
    <property type="evidence" value="ECO:0007669"/>
    <property type="project" value="InterPro"/>
</dbReference>
<proteinExistence type="inferred from homology"/>
<protein>
    <submittedName>
        <fullName evidence="11">Quinoprotein glucose dehydrogenase</fullName>
    </submittedName>
</protein>
<dbReference type="InterPro" id="IPR002372">
    <property type="entry name" value="PQQ_rpt_dom"/>
</dbReference>
<keyword evidence="12" id="KW-1185">Reference proteome</keyword>
<dbReference type="AlphaFoldDB" id="A0A1G7F8T5"/>
<dbReference type="Pfam" id="PF13442">
    <property type="entry name" value="Cytochrome_CBB3"/>
    <property type="match status" value="1"/>
</dbReference>
<evidence type="ECO:0000256" key="3">
    <source>
        <dbReference type="ARBA" id="ARBA00022617"/>
    </source>
</evidence>
<evidence type="ECO:0000313" key="12">
    <source>
        <dbReference type="Proteomes" id="UP000199109"/>
    </source>
</evidence>
<dbReference type="EMBL" id="FNAO01000007">
    <property type="protein sequence ID" value="SDE72256.1"/>
    <property type="molecule type" value="Genomic_DNA"/>
</dbReference>
<evidence type="ECO:0000256" key="8">
    <source>
        <dbReference type="PROSITE-ProRule" id="PRU00433"/>
    </source>
</evidence>
<keyword evidence="5" id="KW-0732">Signal</keyword>
<gene>
    <name evidence="11" type="ORF">SAMN05421636_1076</name>
</gene>
<evidence type="ECO:0000256" key="7">
    <source>
        <dbReference type="ARBA" id="ARBA00023004"/>
    </source>
</evidence>
<feature type="transmembrane region" description="Helical" evidence="9">
    <location>
        <begin position="69"/>
        <end position="86"/>
    </location>
</feature>
<keyword evidence="4 8" id="KW-0479">Metal-binding</keyword>
<evidence type="ECO:0000256" key="2">
    <source>
        <dbReference type="ARBA" id="ARBA00008156"/>
    </source>
</evidence>
<reference evidence="11 12" key="1">
    <citation type="submission" date="2016-10" db="EMBL/GenBank/DDBJ databases">
        <authorList>
            <person name="de Groot N.N."/>
        </authorList>
    </citation>
    <scope>NUCLEOTIDE SEQUENCE [LARGE SCALE GENOMIC DNA]</scope>
    <source>
        <strain evidence="11 12">DSM 23421</strain>
    </source>
</reference>